<dbReference type="InterPro" id="IPR012893">
    <property type="entry name" value="HipA-like_C"/>
</dbReference>
<reference evidence="6 7" key="2">
    <citation type="journal article" date="2022" name="Microorganisms">
        <title>Complete Genome Sequences of Two Flavobacterium ammonificans Strains and a Flavobacterium ammoniigenes Strain of Ammonifying Bacterioplankton Isolated from Surface River Water.</title>
        <authorList>
            <person name="Suda W."/>
            <person name="Ogata Y."/>
            <person name="Shindo C."/>
            <person name="Watanabe K."/>
        </authorList>
    </citation>
    <scope>NUCLEOTIDE SEQUENCE [LARGE SCALE GENOMIC DNA]</scope>
    <source>
        <strain evidence="6 7">GENT5</strain>
    </source>
</reference>
<dbReference type="InterPro" id="IPR052028">
    <property type="entry name" value="HipA_Ser/Thr_kinase"/>
</dbReference>
<comment type="similarity">
    <text evidence="1">Belongs to the HipA Ser/Thr kinase family.</text>
</comment>
<keyword evidence="3" id="KW-0418">Kinase</keyword>
<dbReference type="EMBL" id="AP025184">
    <property type="protein sequence ID" value="BDB55123.1"/>
    <property type="molecule type" value="Genomic_DNA"/>
</dbReference>
<accession>A0ABN6L0G1</accession>
<evidence type="ECO:0000256" key="3">
    <source>
        <dbReference type="ARBA" id="ARBA00022777"/>
    </source>
</evidence>
<protein>
    <submittedName>
        <fullName evidence="6">Toxin HipA</fullName>
    </submittedName>
</protein>
<dbReference type="Gene3D" id="1.10.1070.20">
    <property type="match status" value="1"/>
</dbReference>
<dbReference type="InterPro" id="IPR017508">
    <property type="entry name" value="HipA_N1"/>
</dbReference>
<feature type="domain" description="HipA-like C-terminal" evidence="4">
    <location>
        <begin position="161"/>
        <end position="383"/>
    </location>
</feature>
<dbReference type="Proteomes" id="UP001319867">
    <property type="component" value="Chromosome"/>
</dbReference>
<gene>
    <name evidence="6" type="ORF">GENT5_14280</name>
</gene>
<proteinExistence type="inferred from homology"/>
<dbReference type="RefSeq" id="WP_229316512.1">
    <property type="nucleotide sequence ID" value="NZ_AP025184.1"/>
</dbReference>
<evidence type="ECO:0000256" key="2">
    <source>
        <dbReference type="ARBA" id="ARBA00022679"/>
    </source>
</evidence>
<dbReference type="PANTHER" id="PTHR37419:SF8">
    <property type="entry name" value="TOXIN YJJJ"/>
    <property type="match status" value="1"/>
</dbReference>
<evidence type="ECO:0000259" key="4">
    <source>
        <dbReference type="Pfam" id="PF07804"/>
    </source>
</evidence>
<dbReference type="Pfam" id="PF07804">
    <property type="entry name" value="HipA_C"/>
    <property type="match status" value="1"/>
</dbReference>
<evidence type="ECO:0000256" key="1">
    <source>
        <dbReference type="ARBA" id="ARBA00010164"/>
    </source>
</evidence>
<name>A0ABN6L0G1_9FLAO</name>
<sequence>MKPIQKVIVSINFGNKEQQVGELIQEGKNIYFKYYTEFITTGIELSPFHLPLNDSIYTAPNQPFEGLFGLFSDSLPDGWGRLLLDRTLTAKGVLLQDITPLQRLSYVGLKGMGALIYRPQIETSFQETLHIELDAIAKEMSIILQGDSSLAIDELYEMGGSSGGARPKILVGYNPKTQHLIHGTESLPKGYEHWLIKFPSSNDRADSAEIECAYHKMALAAGIAMNPCTLFKTASGKVFFGTKRFDRTEDGRLHLHSAAGMLNDNFRYSTMDYGNLMDATFRLEHDVAGHEKILRIAAFNVFMHNRDDHSKNISYLMDSAGNWQLAPAYDLTYSNSSHGMHSTTVAREGINPGKSHLLELAKEFRMKNGALIIEQVTDAVSQWKTDAKDAGVTNESMSLIEKKIQGNLKI</sequence>
<evidence type="ECO:0000313" key="7">
    <source>
        <dbReference type="Proteomes" id="UP001319867"/>
    </source>
</evidence>
<evidence type="ECO:0000313" key="6">
    <source>
        <dbReference type="EMBL" id="BDB55123.1"/>
    </source>
</evidence>
<dbReference type="PANTHER" id="PTHR37419">
    <property type="entry name" value="SERINE/THREONINE-PROTEIN KINASE TOXIN HIPA"/>
    <property type="match status" value="1"/>
</dbReference>
<keyword evidence="2" id="KW-0808">Transferase</keyword>
<dbReference type="Pfam" id="PF13657">
    <property type="entry name" value="Couple_hipA"/>
    <property type="match status" value="1"/>
</dbReference>
<reference evidence="6 7" key="1">
    <citation type="journal article" date="2022" name="Int. J. Syst. Evol. Microbiol.">
        <title>Flavobacterium ammonificans sp. nov. and Flavobacterium ammoniigenes sp. nov., ammonifying bacteria isolated from surface river water.</title>
        <authorList>
            <person name="Watanabe K."/>
            <person name="Kitamura T."/>
            <person name="Ogata Y."/>
            <person name="Shindo C."/>
            <person name="Suda W."/>
        </authorList>
    </citation>
    <scope>NUCLEOTIDE SEQUENCE [LARGE SCALE GENOMIC DNA]</scope>
    <source>
        <strain evidence="6 7">GENT5</strain>
    </source>
</reference>
<keyword evidence="7" id="KW-1185">Reference proteome</keyword>
<organism evidence="6 7">
    <name type="scientific">Flavobacterium ammoniigenes</name>
    <dbReference type="NCBI Taxonomy" id="1751095"/>
    <lineage>
        <taxon>Bacteria</taxon>
        <taxon>Pseudomonadati</taxon>
        <taxon>Bacteroidota</taxon>
        <taxon>Flavobacteriia</taxon>
        <taxon>Flavobacteriales</taxon>
        <taxon>Flavobacteriaceae</taxon>
        <taxon>Flavobacterium</taxon>
    </lineage>
</organism>
<evidence type="ECO:0000259" key="5">
    <source>
        <dbReference type="Pfam" id="PF13657"/>
    </source>
</evidence>
<feature type="domain" description="HipA N-terminal subdomain 1" evidence="5">
    <location>
        <begin position="16"/>
        <end position="117"/>
    </location>
</feature>